<dbReference type="KEGG" id="emt:CPZ25_002785"/>
<dbReference type="AlphaFoldDB" id="A0A4P9C4T9"/>
<dbReference type="GO" id="GO:0004061">
    <property type="term" value="F:arylformamidase activity"/>
    <property type="evidence" value="ECO:0007669"/>
    <property type="project" value="InterPro"/>
</dbReference>
<reference evidence="1 2" key="1">
    <citation type="submission" date="2018-05" db="EMBL/GenBank/DDBJ databases">
        <title>Genome comparison of Eubacterium sp.</title>
        <authorList>
            <person name="Feng Y."/>
            <person name="Sanchez-Andrea I."/>
            <person name="Stams A.J.M."/>
            <person name="De Vos W.M."/>
        </authorList>
    </citation>
    <scope>NUCLEOTIDE SEQUENCE [LARGE SCALE GENOMIC DNA]</scope>
    <source>
        <strain evidence="1 2">YI</strain>
    </source>
</reference>
<dbReference type="RefSeq" id="WP_058694716.1">
    <property type="nucleotide sequence ID" value="NZ_CP029487.1"/>
</dbReference>
<name>A0A4P9C4T9_EUBML</name>
<accession>A0A4P9C4T9</accession>
<dbReference type="Gene3D" id="3.50.30.50">
    <property type="entry name" value="Putative cyclase"/>
    <property type="match status" value="1"/>
</dbReference>
<proteinExistence type="predicted"/>
<dbReference type="PANTHER" id="PTHR31118">
    <property type="entry name" value="CYCLASE-LIKE PROTEIN 2"/>
    <property type="match status" value="1"/>
</dbReference>
<organism evidence="1 2">
    <name type="scientific">Eubacterium maltosivorans</name>
    <dbReference type="NCBI Taxonomy" id="2041044"/>
    <lineage>
        <taxon>Bacteria</taxon>
        <taxon>Bacillati</taxon>
        <taxon>Bacillota</taxon>
        <taxon>Clostridia</taxon>
        <taxon>Eubacteriales</taxon>
        <taxon>Eubacteriaceae</taxon>
        <taxon>Eubacterium</taxon>
    </lineage>
</organism>
<dbReference type="Pfam" id="PF04199">
    <property type="entry name" value="Cyclase"/>
    <property type="match status" value="1"/>
</dbReference>
<dbReference type="GO" id="GO:0019441">
    <property type="term" value="P:L-tryptophan catabolic process to kynurenine"/>
    <property type="evidence" value="ECO:0007669"/>
    <property type="project" value="InterPro"/>
</dbReference>
<protein>
    <submittedName>
        <fullName evidence="1">Cyclase family protein</fullName>
    </submittedName>
</protein>
<dbReference type="Proteomes" id="UP000218387">
    <property type="component" value="Chromosome"/>
</dbReference>
<dbReference type="InterPro" id="IPR037175">
    <property type="entry name" value="KFase_sf"/>
</dbReference>
<evidence type="ECO:0000313" key="1">
    <source>
        <dbReference type="EMBL" id="QCT70284.1"/>
    </source>
</evidence>
<dbReference type="PANTHER" id="PTHR31118:SF12">
    <property type="entry name" value="CYCLASE-LIKE PROTEIN 2"/>
    <property type="match status" value="1"/>
</dbReference>
<sequence length="250" mass="28126">MATPKLWSLLAELKSPSYKWVDLTHAFDDDSPHWQGFPAMTTKLVYDYKNGDIFQTQQFTVVGQYGTHVDAPIHFYPEGRTLDEIEVTEFTYPLCVIDVHNQVAANPDYALSIADIKAFEESYGPIPDGAFVAMRSDWCKRWPDEKGCMEFDEKGNVHYPGWSLEAIKFLVEERNVGAIGHEAFDTAPPALEEDKPMESETYILSQNRIQIEVMANLDKVPPAGAIIFCTFPKAKNASGFPARCFALCEA</sequence>
<evidence type="ECO:0000313" key="2">
    <source>
        <dbReference type="Proteomes" id="UP000218387"/>
    </source>
</evidence>
<keyword evidence="2" id="KW-1185">Reference proteome</keyword>
<dbReference type="EMBL" id="CP029487">
    <property type="protein sequence ID" value="QCT70284.1"/>
    <property type="molecule type" value="Genomic_DNA"/>
</dbReference>
<dbReference type="SUPFAM" id="SSF102198">
    <property type="entry name" value="Putative cyclase"/>
    <property type="match status" value="1"/>
</dbReference>
<gene>
    <name evidence="1" type="ORF">CPZ25_002785</name>
</gene>
<dbReference type="InterPro" id="IPR007325">
    <property type="entry name" value="KFase/CYL"/>
</dbReference>